<organism evidence="6 7">
    <name type="scientific">Alkalibacterium pelagium</name>
    <dbReference type="NCBI Taxonomy" id="426702"/>
    <lineage>
        <taxon>Bacteria</taxon>
        <taxon>Bacillati</taxon>
        <taxon>Bacillota</taxon>
        <taxon>Bacilli</taxon>
        <taxon>Lactobacillales</taxon>
        <taxon>Carnobacteriaceae</taxon>
        <taxon>Alkalibacterium</taxon>
    </lineage>
</organism>
<feature type="domain" description="HTH rpiR-type" evidence="4">
    <location>
        <begin position="1"/>
        <end position="77"/>
    </location>
</feature>
<proteinExistence type="predicted"/>
<dbReference type="RefSeq" id="WP_091482910.1">
    <property type="nucleotide sequence ID" value="NZ_BJYC01000023.1"/>
</dbReference>
<evidence type="ECO:0000256" key="3">
    <source>
        <dbReference type="ARBA" id="ARBA00023163"/>
    </source>
</evidence>
<dbReference type="PROSITE" id="PS51464">
    <property type="entry name" value="SIS"/>
    <property type="match status" value="1"/>
</dbReference>
<dbReference type="STRING" id="426702.SAMN04488099_11912"/>
<dbReference type="InterPro" id="IPR036388">
    <property type="entry name" value="WH-like_DNA-bd_sf"/>
</dbReference>
<dbReference type="PROSITE" id="PS51071">
    <property type="entry name" value="HTH_RPIR"/>
    <property type="match status" value="1"/>
</dbReference>
<dbReference type="PANTHER" id="PTHR30514:SF21">
    <property type="entry name" value="RPIR-FAMILY TRANSCRIPTIONAL REGULATOR"/>
    <property type="match status" value="1"/>
</dbReference>
<dbReference type="AlphaFoldDB" id="A0A1H7PCF4"/>
<dbReference type="SUPFAM" id="SSF53697">
    <property type="entry name" value="SIS domain"/>
    <property type="match status" value="1"/>
</dbReference>
<keyword evidence="3" id="KW-0804">Transcription</keyword>
<dbReference type="CDD" id="cd05013">
    <property type="entry name" value="SIS_RpiR"/>
    <property type="match status" value="1"/>
</dbReference>
<reference evidence="7" key="1">
    <citation type="submission" date="2016-10" db="EMBL/GenBank/DDBJ databases">
        <authorList>
            <person name="Varghese N."/>
            <person name="Submissions S."/>
        </authorList>
    </citation>
    <scope>NUCLEOTIDE SEQUENCE [LARGE SCALE GENOMIC DNA]</scope>
    <source>
        <strain evidence="7">DSM 19183</strain>
    </source>
</reference>
<evidence type="ECO:0000259" key="4">
    <source>
        <dbReference type="PROSITE" id="PS51071"/>
    </source>
</evidence>
<dbReference type="GO" id="GO:0003700">
    <property type="term" value="F:DNA-binding transcription factor activity"/>
    <property type="evidence" value="ECO:0007669"/>
    <property type="project" value="InterPro"/>
</dbReference>
<dbReference type="GO" id="GO:0003677">
    <property type="term" value="F:DNA binding"/>
    <property type="evidence" value="ECO:0007669"/>
    <property type="project" value="UniProtKB-KW"/>
</dbReference>
<evidence type="ECO:0000256" key="2">
    <source>
        <dbReference type="ARBA" id="ARBA00023125"/>
    </source>
</evidence>
<keyword evidence="1" id="KW-0805">Transcription regulation</keyword>
<keyword evidence="2" id="KW-0238">DNA-binding</keyword>
<feature type="domain" description="SIS" evidence="5">
    <location>
        <begin position="105"/>
        <end position="250"/>
    </location>
</feature>
<dbReference type="InterPro" id="IPR047640">
    <property type="entry name" value="RpiR-like"/>
</dbReference>
<dbReference type="InterPro" id="IPR009057">
    <property type="entry name" value="Homeodomain-like_sf"/>
</dbReference>
<dbReference type="PANTHER" id="PTHR30514">
    <property type="entry name" value="GLUCOKINASE"/>
    <property type="match status" value="1"/>
</dbReference>
<evidence type="ECO:0000313" key="6">
    <source>
        <dbReference type="EMBL" id="SEL33074.1"/>
    </source>
</evidence>
<dbReference type="Pfam" id="PF01418">
    <property type="entry name" value="HTH_6"/>
    <property type="match status" value="1"/>
</dbReference>
<sequence>MSFYDKLEQNRKFLNENEEEILSYLLDHGENLLDTTIREVAGHFYTSPNTIIRLTQKLDFSGFQQFKEDFVAALKIQKSLGELYSLDDMIIKTKQLINEETITNMTRAIHEADNILFFAVGLSRFPAEEFSERLKIVGKQSQTFIDPHIMKHNAQIMSEKDLAIAISISGRHQSNVYAATSRSKIAGAKTLSITGFSSNALANLTDLQLYGFSSPLKINGLDATDRFSIHYLTNYLFDKYIEQYHHLDTSTT</sequence>
<protein>
    <submittedName>
        <fullName evidence="6">Transcriptional regulator, RpiR family</fullName>
    </submittedName>
</protein>
<gene>
    <name evidence="6" type="ORF">SAMN04488099_11912</name>
</gene>
<dbReference type="OrthoDB" id="1648815at2"/>
<dbReference type="Gene3D" id="1.10.10.10">
    <property type="entry name" value="Winged helix-like DNA-binding domain superfamily/Winged helix DNA-binding domain"/>
    <property type="match status" value="1"/>
</dbReference>
<dbReference type="GO" id="GO:0097367">
    <property type="term" value="F:carbohydrate derivative binding"/>
    <property type="evidence" value="ECO:0007669"/>
    <property type="project" value="InterPro"/>
</dbReference>
<dbReference type="Proteomes" id="UP000199081">
    <property type="component" value="Unassembled WGS sequence"/>
</dbReference>
<accession>A0A1H7PCF4</accession>
<evidence type="ECO:0000259" key="5">
    <source>
        <dbReference type="PROSITE" id="PS51464"/>
    </source>
</evidence>
<dbReference type="Pfam" id="PF01380">
    <property type="entry name" value="SIS"/>
    <property type="match status" value="1"/>
</dbReference>
<dbReference type="SUPFAM" id="SSF46689">
    <property type="entry name" value="Homeodomain-like"/>
    <property type="match status" value="1"/>
</dbReference>
<name>A0A1H7PCF4_9LACT</name>
<dbReference type="InterPro" id="IPR035472">
    <property type="entry name" value="RpiR-like_SIS"/>
</dbReference>
<evidence type="ECO:0000313" key="7">
    <source>
        <dbReference type="Proteomes" id="UP000199081"/>
    </source>
</evidence>
<dbReference type="EMBL" id="FNZU01000019">
    <property type="protein sequence ID" value="SEL33074.1"/>
    <property type="molecule type" value="Genomic_DNA"/>
</dbReference>
<dbReference type="InterPro" id="IPR001347">
    <property type="entry name" value="SIS_dom"/>
</dbReference>
<dbReference type="InterPro" id="IPR000281">
    <property type="entry name" value="HTH_RpiR"/>
</dbReference>
<evidence type="ECO:0000256" key="1">
    <source>
        <dbReference type="ARBA" id="ARBA00023015"/>
    </source>
</evidence>
<dbReference type="Gene3D" id="3.40.50.10490">
    <property type="entry name" value="Glucose-6-phosphate isomerase like protein, domain 1"/>
    <property type="match status" value="1"/>
</dbReference>
<keyword evidence="7" id="KW-1185">Reference proteome</keyword>
<dbReference type="GO" id="GO:1901135">
    <property type="term" value="P:carbohydrate derivative metabolic process"/>
    <property type="evidence" value="ECO:0007669"/>
    <property type="project" value="InterPro"/>
</dbReference>
<dbReference type="InterPro" id="IPR046348">
    <property type="entry name" value="SIS_dom_sf"/>
</dbReference>